<feature type="transmembrane region" description="Helical" evidence="2">
    <location>
        <begin position="665"/>
        <end position="687"/>
    </location>
</feature>
<feature type="compositionally biased region" description="Low complexity" evidence="1">
    <location>
        <begin position="7"/>
        <end position="42"/>
    </location>
</feature>
<dbReference type="PANTHER" id="PTHR46579">
    <property type="entry name" value="F5/8 TYPE C DOMAIN-CONTAINING PROTEIN-RELATED"/>
    <property type="match status" value="1"/>
</dbReference>
<feature type="region of interest" description="Disordered" evidence="1">
    <location>
        <begin position="198"/>
        <end position="237"/>
    </location>
</feature>
<reference evidence="3" key="2">
    <citation type="journal article" date="2023" name="BMC Genomics">
        <title>Pest status, molecular evolution, and epigenetic factors derived from the genome assembly of Frankliniella fusca, a thysanopteran phytovirus vector.</title>
        <authorList>
            <person name="Catto M.A."/>
            <person name="Labadie P.E."/>
            <person name="Jacobson A.L."/>
            <person name="Kennedy G.G."/>
            <person name="Srinivasan R."/>
            <person name="Hunt B.G."/>
        </authorList>
    </citation>
    <scope>NUCLEOTIDE SEQUENCE</scope>
    <source>
        <strain evidence="3">PL_HMW_Pooled</strain>
    </source>
</reference>
<evidence type="ECO:0000256" key="2">
    <source>
        <dbReference type="SAM" id="Phobius"/>
    </source>
</evidence>
<dbReference type="PANTHER" id="PTHR46579:SF1">
    <property type="entry name" value="F5_8 TYPE C DOMAIN-CONTAINING PROTEIN"/>
    <property type="match status" value="1"/>
</dbReference>
<accession>A0AAE1LQ67</accession>
<evidence type="ECO:0000313" key="4">
    <source>
        <dbReference type="Proteomes" id="UP001219518"/>
    </source>
</evidence>
<dbReference type="Proteomes" id="UP001219518">
    <property type="component" value="Unassembled WGS sequence"/>
</dbReference>
<evidence type="ECO:0000256" key="1">
    <source>
        <dbReference type="SAM" id="MobiDB-lite"/>
    </source>
</evidence>
<sequence length="940" mass="106207">MEPPGNPVSSPIKSPSSSIPISPATSPIGSTASSAIKSAASSPNRSIQSSPPTNRSIQSSPPRSVPSSPFVGVILSPFEGSQSHDANFHEQHCSKRQKLETVEKLQATCSNFTGQENMQHCRQLFAENFECTKEGNSSSAVNNDKQDENNLQSSGSNVQMLVEIHEMDCEVCGVGGSRERTSSSSSCSSSSSSSVEELCSATSSEGEDSESESSSEDNESSNQSEEEENSSSDESDKEFFSPLIHEGCQLTVDEGVLELMDMFTKFKLSKKQMGGILKSILKFIPDSSDFPRTEYMLFEYVKKLCPISDATTHYYCSVCNYYLGTDEIQCTICQNESHSFFQIPLAEQIRNLFENHGLADIIDKYNAERSHLDVNAGYSDLLDGSEFKKAHIEGQYNLDLLGHTDGISVSISSFVSLWPFEWVIAQIPTYLRFKFVLVNGIWLDETKPYMNTMVKPFAKELQELNKNGVTWTHPRTKVVHKSFITAPCFCADAPARAQLQNILSHGGKHCCHFCEQKMKKLPPQPIVLGQKKKARRRVYTLNENTARLRTAQRMEDQGSQARNIQRESGRKLKPVKGVRGPSEISKFPGCDRSTAVFPEYMHLIMCLIKEFMRLWFEVDGPWSLKEHRDKINAFLESISVPDYITRIPRSTEHFTKWKANEFRSFLLFFSVIILSHIGCFFALYLLLQDCVSESDVTKANLSLRIFCRSFAFLYKPEFYTYYVHQLCHLALTVQRYGPFHCNSAFMFESFNGTLAKYIHGTKNQGKELVNNIRIAFGVEVLRTRTIFGAAAASKLQIDFKNQIQHFDFKSDLKLLHSRGVVQEPLRAFYRAIIRHKKFTSSLYTRQKKRNNFTVCFLSSSSNQKAYGAMKYFCQSADNQKVALVERFDVDHLRTFCHEDSGIIIQHIIPIVPTKVIEAIDISAILFKVIRVGNYVCLRPN</sequence>
<keyword evidence="2" id="KW-0812">Transmembrane</keyword>
<protein>
    <submittedName>
        <fullName evidence="3">Lysine-rich arabinogalactan protein 18</fullName>
    </submittedName>
</protein>
<feature type="compositionally biased region" description="Polar residues" evidence="1">
    <location>
        <begin position="43"/>
        <end position="55"/>
    </location>
</feature>
<feature type="region of interest" description="Disordered" evidence="1">
    <location>
        <begin position="134"/>
        <end position="155"/>
    </location>
</feature>
<gene>
    <name evidence="3" type="ORF">KUF71_014579</name>
</gene>
<dbReference type="AlphaFoldDB" id="A0AAE1LQ67"/>
<feature type="region of interest" description="Disordered" evidence="1">
    <location>
        <begin position="552"/>
        <end position="580"/>
    </location>
</feature>
<dbReference type="EMBL" id="JAHWGI010001250">
    <property type="protein sequence ID" value="KAK3926332.1"/>
    <property type="molecule type" value="Genomic_DNA"/>
</dbReference>
<keyword evidence="4" id="KW-1185">Reference proteome</keyword>
<feature type="compositionally biased region" description="Low complexity" evidence="1">
    <location>
        <begin position="56"/>
        <end position="69"/>
    </location>
</feature>
<organism evidence="3 4">
    <name type="scientific">Frankliniella fusca</name>
    <dbReference type="NCBI Taxonomy" id="407009"/>
    <lineage>
        <taxon>Eukaryota</taxon>
        <taxon>Metazoa</taxon>
        <taxon>Ecdysozoa</taxon>
        <taxon>Arthropoda</taxon>
        <taxon>Hexapoda</taxon>
        <taxon>Insecta</taxon>
        <taxon>Pterygota</taxon>
        <taxon>Neoptera</taxon>
        <taxon>Paraneoptera</taxon>
        <taxon>Thysanoptera</taxon>
        <taxon>Terebrantia</taxon>
        <taxon>Thripoidea</taxon>
        <taxon>Thripidae</taxon>
        <taxon>Frankliniella</taxon>
    </lineage>
</organism>
<name>A0AAE1LQ67_9NEOP</name>
<reference evidence="3" key="1">
    <citation type="submission" date="2021-07" db="EMBL/GenBank/DDBJ databases">
        <authorList>
            <person name="Catto M.A."/>
            <person name="Jacobson A."/>
            <person name="Kennedy G."/>
            <person name="Labadie P."/>
            <person name="Hunt B.G."/>
            <person name="Srinivasan R."/>
        </authorList>
    </citation>
    <scope>NUCLEOTIDE SEQUENCE</scope>
    <source>
        <strain evidence="3">PL_HMW_Pooled</strain>
        <tissue evidence="3">Head</tissue>
    </source>
</reference>
<evidence type="ECO:0000313" key="3">
    <source>
        <dbReference type="EMBL" id="KAK3926332.1"/>
    </source>
</evidence>
<feature type="compositionally biased region" description="Acidic residues" evidence="1">
    <location>
        <begin position="205"/>
        <end position="236"/>
    </location>
</feature>
<keyword evidence="2" id="KW-1133">Transmembrane helix</keyword>
<proteinExistence type="predicted"/>
<comment type="caution">
    <text evidence="3">The sequence shown here is derived from an EMBL/GenBank/DDBJ whole genome shotgun (WGS) entry which is preliminary data.</text>
</comment>
<feature type="region of interest" description="Disordered" evidence="1">
    <location>
        <begin position="1"/>
        <end position="72"/>
    </location>
</feature>
<keyword evidence="2" id="KW-0472">Membrane</keyword>